<comment type="function">
    <text evidence="2 7">Hydrolysis of 6-phosphogluconolactone to 6-phosphogluconate.</text>
</comment>
<dbReference type="GO" id="GO:0006098">
    <property type="term" value="P:pentose-phosphate shunt"/>
    <property type="evidence" value="ECO:0007669"/>
    <property type="project" value="UniProtKB-UniPathway"/>
</dbReference>
<dbReference type="OrthoDB" id="9810967at2"/>
<dbReference type="InterPro" id="IPR039104">
    <property type="entry name" value="6PGL"/>
</dbReference>
<dbReference type="GO" id="GO:0005975">
    <property type="term" value="P:carbohydrate metabolic process"/>
    <property type="evidence" value="ECO:0007669"/>
    <property type="project" value="UniProtKB-UniRule"/>
</dbReference>
<name>A0A4R1YZ13_9RHOB</name>
<comment type="catalytic activity">
    <reaction evidence="1 7">
        <text>6-phospho-D-glucono-1,5-lactone + H2O = 6-phospho-D-gluconate + H(+)</text>
        <dbReference type="Rhea" id="RHEA:12556"/>
        <dbReference type="ChEBI" id="CHEBI:15377"/>
        <dbReference type="ChEBI" id="CHEBI:15378"/>
        <dbReference type="ChEBI" id="CHEBI:57955"/>
        <dbReference type="ChEBI" id="CHEBI:58759"/>
        <dbReference type="EC" id="3.1.1.31"/>
    </reaction>
</comment>
<protein>
    <recommendedName>
        <fullName evidence="6 7">6-phosphogluconolactonase</fullName>
        <shortName evidence="7">6PGL</shortName>
        <ecNumber evidence="5 7">3.1.1.31</ecNumber>
    </recommendedName>
</protein>
<evidence type="ECO:0000313" key="9">
    <source>
        <dbReference type="EMBL" id="TCM86529.1"/>
    </source>
</evidence>
<evidence type="ECO:0000256" key="7">
    <source>
        <dbReference type="RuleBase" id="RU365095"/>
    </source>
</evidence>
<gene>
    <name evidence="7" type="primary">pgl</name>
    <name evidence="9" type="ORF">EV216_10479</name>
</gene>
<dbReference type="InterPro" id="IPR006148">
    <property type="entry name" value="Glc/Gal-6P_isomerase"/>
</dbReference>
<evidence type="ECO:0000313" key="10">
    <source>
        <dbReference type="Proteomes" id="UP000295277"/>
    </source>
</evidence>
<comment type="similarity">
    <text evidence="4 7">Belongs to the glucosamine/galactosamine-6-phosphate isomerase family. 6-phosphogluconolactonase subfamily.</text>
</comment>
<dbReference type="EC" id="3.1.1.31" evidence="5 7"/>
<keyword evidence="10" id="KW-1185">Reference proteome</keyword>
<dbReference type="RefSeq" id="WP_132693735.1">
    <property type="nucleotide sequence ID" value="NZ_SLVM01000004.1"/>
</dbReference>
<reference evidence="9 10" key="1">
    <citation type="submission" date="2019-03" db="EMBL/GenBank/DDBJ databases">
        <title>Genomic Encyclopedia of Type Strains, Phase IV (KMG-IV): sequencing the most valuable type-strain genomes for metagenomic binning, comparative biology and taxonomic classification.</title>
        <authorList>
            <person name="Goeker M."/>
        </authorList>
    </citation>
    <scope>NUCLEOTIDE SEQUENCE [LARGE SCALE GENOMIC DNA]</scope>
    <source>
        <strain evidence="9 10">DSM 21153</strain>
    </source>
</reference>
<dbReference type="UniPathway" id="UPA00115">
    <property type="reaction ID" value="UER00409"/>
</dbReference>
<sequence length="220" mass="23320">MKLMSYPDSEMMMIDLANTLAGELNTVLFHAEQASIALPGGTTPGPLYDALCASSLDWNRVRVLPTDERLVPPDHPRSNEGMIRSRLLTGVAAEARMIGLRPGADGMAGLTERVRRALPLDILVLGMGADMHVASLFPGAPELEDALRPDAPPVMQITAPGQSEPRVSLTGPALRGATVVHILITGTAKRAALERAVEIDDPLLAPVCAVLGSATIHWAE</sequence>
<evidence type="ECO:0000256" key="4">
    <source>
        <dbReference type="ARBA" id="ARBA00010662"/>
    </source>
</evidence>
<keyword evidence="7" id="KW-0378">Hydrolase</keyword>
<dbReference type="PANTHER" id="PTHR11054:SF0">
    <property type="entry name" value="6-PHOSPHOGLUCONOLACTONASE"/>
    <property type="match status" value="1"/>
</dbReference>
<organism evidence="9 10">
    <name type="scientific">Rhodovulum steppense</name>
    <dbReference type="NCBI Taxonomy" id="540251"/>
    <lineage>
        <taxon>Bacteria</taxon>
        <taxon>Pseudomonadati</taxon>
        <taxon>Pseudomonadota</taxon>
        <taxon>Alphaproteobacteria</taxon>
        <taxon>Rhodobacterales</taxon>
        <taxon>Paracoccaceae</taxon>
        <taxon>Rhodovulum</taxon>
    </lineage>
</organism>
<evidence type="ECO:0000256" key="1">
    <source>
        <dbReference type="ARBA" id="ARBA00000832"/>
    </source>
</evidence>
<dbReference type="NCBIfam" id="TIGR01198">
    <property type="entry name" value="pgl"/>
    <property type="match status" value="1"/>
</dbReference>
<proteinExistence type="inferred from homology"/>
<dbReference type="EMBL" id="SLVM01000004">
    <property type="protein sequence ID" value="TCM86529.1"/>
    <property type="molecule type" value="Genomic_DNA"/>
</dbReference>
<feature type="domain" description="Glucosamine/galactosamine-6-phosphate isomerase" evidence="8">
    <location>
        <begin position="7"/>
        <end position="218"/>
    </location>
</feature>
<dbReference type="InterPro" id="IPR005900">
    <property type="entry name" value="6-phosphogluconolactonase_DevB"/>
</dbReference>
<dbReference type="GO" id="GO:0017057">
    <property type="term" value="F:6-phosphogluconolactonase activity"/>
    <property type="evidence" value="ECO:0007669"/>
    <property type="project" value="UniProtKB-UniRule"/>
</dbReference>
<dbReference type="PANTHER" id="PTHR11054">
    <property type="entry name" value="6-PHOSPHOGLUCONOLACTONASE"/>
    <property type="match status" value="1"/>
</dbReference>
<dbReference type="AlphaFoldDB" id="A0A4R1YZ13"/>
<evidence type="ECO:0000256" key="6">
    <source>
        <dbReference type="ARBA" id="ARBA00020337"/>
    </source>
</evidence>
<comment type="caution">
    <text evidence="9">The sequence shown here is derived from an EMBL/GenBank/DDBJ whole genome shotgun (WGS) entry which is preliminary data.</text>
</comment>
<dbReference type="SUPFAM" id="SSF100950">
    <property type="entry name" value="NagB/RpiA/CoA transferase-like"/>
    <property type="match status" value="1"/>
</dbReference>
<dbReference type="Gene3D" id="3.40.50.1360">
    <property type="match status" value="1"/>
</dbReference>
<dbReference type="InterPro" id="IPR037171">
    <property type="entry name" value="NagB/RpiA_transferase-like"/>
</dbReference>
<evidence type="ECO:0000256" key="3">
    <source>
        <dbReference type="ARBA" id="ARBA00004961"/>
    </source>
</evidence>
<accession>A0A4R1YZ13</accession>
<dbReference type="CDD" id="cd01400">
    <property type="entry name" value="6PGL"/>
    <property type="match status" value="1"/>
</dbReference>
<dbReference type="Proteomes" id="UP000295277">
    <property type="component" value="Unassembled WGS sequence"/>
</dbReference>
<evidence type="ECO:0000256" key="2">
    <source>
        <dbReference type="ARBA" id="ARBA00002681"/>
    </source>
</evidence>
<dbReference type="Pfam" id="PF01182">
    <property type="entry name" value="Glucosamine_iso"/>
    <property type="match status" value="1"/>
</dbReference>
<comment type="pathway">
    <text evidence="3 7">Carbohydrate degradation; pentose phosphate pathway; D-ribulose 5-phosphate from D-glucose 6-phosphate (oxidative stage): step 2/3.</text>
</comment>
<evidence type="ECO:0000259" key="8">
    <source>
        <dbReference type="Pfam" id="PF01182"/>
    </source>
</evidence>
<evidence type="ECO:0000256" key="5">
    <source>
        <dbReference type="ARBA" id="ARBA00013198"/>
    </source>
</evidence>